<evidence type="ECO:0000313" key="2">
    <source>
        <dbReference type="EMBL" id="KAK8507951.1"/>
    </source>
</evidence>
<accession>A0ABR2BLB3</accession>
<reference evidence="2 3" key="1">
    <citation type="journal article" date="2024" name="G3 (Bethesda)">
        <title>Genome assembly of Hibiscus sabdariffa L. provides insights into metabolisms of medicinal natural products.</title>
        <authorList>
            <person name="Kim T."/>
        </authorList>
    </citation>
    <scope>NUCLEOTIDE SEQUENCE [LARGE SCALE GENOMIC DNA]</scope>
    <source>
        <strain evidence="2">TK-2024</strain>
        <tissue evidence="2">Old leaves</tissue>
    </source>
</reference>
<comment type="caution">
    <text evidence="2">The sequence shown here is derived from an EMBL/GenBank/DDBJ whole genome shotgun (WGS) entry which is preliminary data.</text>
</comment>
<evidence type="ECO:0000256" key="1">
    <source>
        <dbReference type="SAM" id="MobiDB-lite"/>
    </source>
</evidence>
<sequence>MLPVVPPTVSSSTNDHLEFVDAKHDFSFECTNGNQQEIVPQGDSSNAEPAIVLPEEGDAADHVYEDASNDFAQQVQADYVSNSNDDPDMMMEGLASQVSHLQEEERVASTPNIAQSVGTNSTPDLLLNNGANDGANERVAAGDMLHHVRVIELGFNDNSVELNRGKKMVNPEEDKEKQRVDNDLESTSDPSEKMAPTVSPDGEGSERRSVEKDGSFNETCFGNDYGEKAQYQ</sequence>
<protein>
    <submittedName>
        <fullName evidence="2">Uncharacterized protein</fullName>
    </submittedName>
</protein>
<feature type="compositionally biased region" description="Basic and acidic residues" evidence="1">
    <location>
        <begin position="204"/>
        <end position="215"/>
    </location>
</feature>
<dbReference type="EMBL" id="JBBPBM010000104">
    <property type="protein sequence ID" value="KAK8507951.1"/>
    <property type="molecule type" value="Genomic_DNA"/>
</dbReference>
<gene>
    <name evidence="2" type="ORF">V6N12_025064</name>
</gene>
<keyword evidence="3" id="KW-1185">Reference proteome</keyword>
<dbReference type="Proteomes" id="UP001472677">
    <property type="component" value="Unassembled WGS sequence"/>
</dbReference>
<proteinExistence type="predicted"/>
<name>A0ABR2BLB3_9ROSI</name>
<feature type="region of interest" description="Disordered" evidence="1">
    <location>
        <begin position="164"/>
        <end position="232"/>
    </location>
</feature>
<organism evidence="2 3">
    <name type="scientific">Hibiscus sabdariffa</name>
    <name type="common">roselle</name>
    <dbReference type="NCBI Taxonomy" id="183260"/>
    <lineage>
        <taxon>Eukaryota</taxon>
        <taxon>Viridiplantae</taxon>
        <taxon>Streptophyta</taxon>
        <taxon>Embryophyta</taxon>
        <taxon>Tracheophyta</taxon>
        <taxon>Spermatophyta</taxon>
        <taxon>Magnoliopsida</taxon>
        <taxon>eudicotyledons</taxon>
        <taxon>Gunneridae</taxon>
        <taxon>Pentapetalae</taxon>
        <taxon>rosids</taxon>
        <taxon>malvids</taxon>
        <taxon>Malvales</taxon>
        <taxon>Malvaceae</taxon>
        <taxon>Malvoideae</taxon>
        <taxon>Hibiscus</taxon>
    </lineage>
</organism>
<evidence type="ECO:0000313" key="3">
    <source>
        <dbReference type="Proteomes" id="UP001472677"/>
    </source>
</evidence>
<feature type="compositionally biased region" description="Basic and acidic residues" evidence="1">
    <location>
        <begin position="169"/>
        <end position="182"/>
    </location>
</feature>